<comment type="caution">
    <text evidence="2">The sequence shown here is derived from an EMBL/GenBank/DDBJ whole genome shotgun (WGS) entry which is preliminary data.</text>
</comment>
<organism evidence="2 3">
    <name type="scientific">Cudoniella acicularis</name>
    <dbReference type="NCBI Taxonomy" id="354080"/>
    <lineage>
        <taxon>Eukaryota</taxon>
        <taxon>Fungi</taxon>
        <taxon>Dikarya</taxon>
        <taxon>Ascomycota</taxon>
        <taxon>Pezizomycotina</taxon>
        <taxon>Leotiomycetes</taxon>
        <taxon>Helotiales</taxon>
        <taxon>Tricladiaceae</taxon>
        <taxon>Cudoniella</taxon>
    </lineage>
</organism>
<dbReference type="OrthoDB" id="3945787at2759"/>
<dbReference type="AlphaFoldDB" id="A0A8H4RNA8"/>
<protein>
    <submittedName>
        <fullName evidence="2">Uncharacterized protein</fullName>
    </submittedName>
</protein>
<evidence type="ECO:0000256" key="1">
    <source>
        <dbReference type="SAM" id="SignalP"/>
    </source>
</evidence>
<proteinExistence type="predicted"/>
<sequence>MKLIARIHLAISILFFLTFVPTALENVWGSTRSSRPIISLESYKSFRSTVLGYITFSKKENVALRLSQQHFSSTLHFNEDVAKKSAHHDTRLLNQSLVVPNPPNAFKYLFQRAMDYLSPEGPRPLPRDKSVFYSSGQDKEAAQYAFKKKYYDYHMIFKGFDDQIDAKFLDCEEGQNIRIEILSAAMSQASSGRVWVFMDPNGLKENSTFAMFEWPELVANEKVEMQSLVNPRSGSISISRTPQLPSKTATTLSTAISKAEVLSSQTSAASVALSSTTVEPPEITAPPVFQDSYPGISDDDLDCWKSYAFYTSRSSEIDYDMTSVSVSTITLVLPKSITSWWTTSETWPAPYTTLCDGYPRVTGTATVNSYLATSTAYNVTQYSYVSHPTTTQRYLPSPSCTIEPYGTACSNAFQTMSSMISSISVLSLTTVWPGDDLERISRVLEPPCNSLDSYPTTSTKVTCHIRADQVSMLYWPVTLRGNFCGNGTVSTVNPTQTISGVPNTVQFGDDTLTTSSIYYAITNMQLQTLTGLSRGVSNSPRARHGSPYTVGAPYSLDFGDLATIPATKYWSNYLRSTIYQAKVHSPDLTFPPVGALTLWPICDSIPSSWRVPAFVTLPVTGAEPTDDAVKLAAQIITSSSTPSRTAAPVHSSSVSVTTIVEVDLPSDFPDAKL</sequence>
<accession>A0A8H4RNA8</accession>
<evidence type="ECO:0000313" key="2">
    <source>
        <dbReference type="EMBL" id="KAF4631971.1"/>
    </source>
</evidence>
<dbReference type="EMBL" id="JAAMPI010000392">
    <property type="protein sequence ID" value="KAF4631971.1"/>
    <property type="molecule type" value="Genomic_DNA"/>
</dbReference>
<name>A0A8H4RNA8_9HELO</name>
<keyword evidence="3" id="KW-1185">Reference proteome</keyword>
<feature type="signal peptide" evidence="1">
    <location>
        <begin position="1"/>
        <end position="25"/>
    </location>
</feature>
<reference evidence="2 3" key="1">
    <citation type="submission" date="2020-03" db="EMBL/GenBank/DDBJ databases">
        <title>Draft Genome Sequence of Cudoniella acicularis.</title>
        <authorList>
            <person name="Buettner E."/>
            <person name="Kellner H."/>
        </authorList>
    </citation>
    <scope>NUCLEOTIDE SEQUENCE [LARGE SCALE GENOMIC DNA]</scope>
    <source>
        <strain evidence="2 3">DSM 108380</strain>
    </source>
</reference>
<gene>
    <name evidence="2" type="ORF">G7Y89_g6149</name>
</gene>
<keyword evidence="1" id="KW-0732">Signal</keyword>
<feature type="chain" id="PRO_5034439721" evidence="1">
    <location>
        <begin position="26"/>
        <end position="673"/>
    </location>
</feature>
<dbReference type="Proteomes" id="UP000566819">
    <property type="component" value="Unassembled WGS sequence"/>
</dbReference>
<evidence type="ECO:0000313" key="3">
    <source>
        <dbReference type="Proteomes" id="UP000566819"/>
    </source>
</evidence>